<keyword evidence="14 15" id="KW-0472">Membrane</keyword>
<keyword evidence="7 18" id="KW-0808">Transferase</keyword>
<name>A0ABY4RRE5_9BACL</name>
<dbReference type="GO" id="GO:0004673">
    <property type="term" value="F:protein histidine kinase activity"/>
    <property type="evidence" value="ECO:0007669"/>
    <property type="project" value="UniProtKB-EC"/>
</dbReference>
<dbReference type="InterPro" id="IPR050428">
    <property type="entry name" value="TCS_sensor_his_kinase"/>
</dbReference>
<feature type="transmembrane region" description="Helical" evidence="15">
    <location>
        <begin position="21"/>
        <end position="42"/>
    </location>
</feature>
<keyword evidence="11" id="KW-0067">ATP-binding</keyword>
<dbReference type="Proteomes" id="UP001057134">
    <property type="component" value="Chromosome"/>
</dbReference>
<keyword evidence="13" id="KW-0902">Two-component regulatory system</keyword>
<keyword evidence="12 15" id="KW-1133">Transmembrane helix</keyword>
<dbReference type="Gene3D" id="1.10.287.130">
    <property type="match status" value="1"/>
</dbReference>
<dbReference type="PROSITE" id="PS50885">
    <property type="entry name" value="HAMP"/>
    <property type="match status" value="1"/>
</dbReference>
<evidence type="ECO:0000256" key="2">
    <source>
        <dbReference type="ARBA" id="ARBA00004651"/>
    </source>
</evidence>
<evidence type="ECO:0000256" key="8">
    <source>
        <dbReference type="ARBA" id="ARBA00022692"/>
    </source>
</evidence>
<dbReference type="SMART" id="SM00388">
    <property type="entry name" value="HisKA"/>
    <property type="match status" value="1"/>
</dbReference>
<protein>
    <recommendedName>
        <fullName evidence="4">Signal transduction histidine-protein kinase ArlS</fullName>
        <ecNumber evidence="3">2.7.13.3</ecNumber>
    </recommendedName>
</protein>
<dbReference type="CDD" id="cd06225">
    <property type="entry name" value="HAMP"/>
    <property type="match status" value="1"/>
</dbReference>
<dbReference type="Pfam" id="PF00512">
    <property type="entry name" value="HisKA"/>
    <property type="match status" value="1"/>
</dbReference>
<dbReference type="PANTHER" id="PTHR45436:SF5">
    <property type="entry name" value="SENSOR HISTIDINE KINASE TRCS"/>
    <property type="match status" value="1"/>
</dbReference>
<dbReference type="SUPFAM" id="SSF55874">
    <property type="entry name" value="ATPase domain of HSP90 chaperone/DNA topoisomerase II/histidine kinase"/>
    <property type="match status" value="1"/>
</dbReference>
<dbReference type="Pfam" id="PF18719">
    <property type="entry name" value="ArlS_N"/>
    <property type="match status" value="1"/>
</dbReference>
<dbReference type="PROSITE" id="PS50109">
    <property type="entry name" value="HIS_KIN"/>
    <property type="match status" value="1"/>
</dbReference>
<dbReference type="InterPro" id="IPR036097">
    <property type="entry name" value="HisK_dim/P_sf"/>
</dbReference>
<dbReference type="Pfam" id="PF02518">
    <property type="entry name" value="HATPase_c"/>
    <property type="match status" value="1"/>
</dbReference>
<dbReference type="InterPro" id="IPR005467">
    <property type="entry name" value="His_kinase_dom"/>
</dbReference>
<feature type="domain" description="HAMP" evidence="17">
    <location>
        <begin position="191"/>
        <end position="244"/>
    </location>
</feature>
<keyword evidence="8 15" id="KW-0812">Transmembrane</keyword>
<dbReference type="Gene3D" id="3.30.565.10">
    <property type="entry name" value="Histidine kinase-like ATPase, C-terminal domain"/>
    <property type="match status" value="1"/>
</dbReference>
<evidence type="ECO:0000256" key="9">
    <source>
        <dbReference type="ARBA" id="ARBA00022741"/>
    </source>
</evidence>
<keyword evidence="9" id="KW-0547">Nucleotide-binding</keyword>
<accession>A0ABY4RRE5</accession>
<keyword evidence="6" id="KW-0597">Phosphoprotein</keyword>
<evidence type="ECO:0000256" key="14">
    <source>
        <dbReference type="ARBA" id="ARBA00023136"/>
    </source>
</evidence>
<dbReference type="CDD" id="cd00082">
    <property type="entry name" value="HisKA"/>
    <property type="match status" value="1"/>
</dbReference>
<evidence type="ECO:0000256" key="4">
    <source>
        <dbReference type="ARBA" id="ARBA00015735"/>
    </source>
</evidence>
<reference evidence="18" key="2">
    <citation type="journal article" date="2021" name="J Anim Sci Technol">
        <title>Complete genome sequence of Paenibacillus konkukensis sp. nov. SK3146 as a potential probiotic strain.</title>
        <authorList>
            <person name="Jung H.I."/>
            <person name="Park S."/>
            <person name="Niu K.M."/>
            <person name="Lee S.W."/>
            <person name="Kothari D."/>
            <person name="Yi K.J."/>
            <person name="Kim S.K."/>
        </authorList>
    </citation>
    <scope>NUCLEOTIDE SEQUENCE</scope>
    <source>
        <strain evidence="18">SK3146</strain>
    </source>
</reference>
<dbReference type="SUPFAM" id="SSF158472">
    <property type="entry name" value="HAMP domain-like"/>
    <property type="match status" value="1"/>
</dbReference>
<dbReference type="RefSeq" id="WP_310942999.1">
    <property type="nucleotide sequence ID" value="NZ_CP027059.1"/>
</dbReference>
<dbReference type="InterPro" id="IPR003660">
    <property type="entry name" value="HAMP_dom"/>
</dbReference>
<proteinExistence type="predicted"/>
<dbReference type="PANTHER" id="PTHR45436">
    <property type="entry name" value="SENSOR HISTIDINE KINASE YKOH"/>
    <property type="match status" value="1"/>
</dbReference>
<evidence type="ECO:0000256" key="7">
    <source>
        <dbReference type="ARBA" id="ARBA00022679"/>
    </source>
</evidence>
<keyword evidence="19" id="KW-1185">Reference proteome</keyword>
<evidence type="ECO:0000256" key="15">
    <source>
        <dbReference type="SAM" id="Phobius"/>
    </source>
</evidence>
<dbReference type="SMART" id="SM00387">
    <property type="entry name" value="HATPase_c"/>
    <property type="match status" value="1"/>
</dbReference>
<dbReference type="SUPFAM" id="SSF47384">
    <property type="entry name" value="Homodimeric domain of signal transducing histidine kinase"/>
    <property type="match status" value="1"/>
</dbReference>
<evidence type="ECO:0000259" key="17">
    <source>
        <dbReference type="PROSITE" id="PS50885"/>
    </source>
</evidence>
<dbReference type="InterPro" id="IPR004358">
    <property type="entry name" value="Sig_transdc_His_kin-like_C"/>
</dbReference>
<dbReference type="PRINTS" id="PR00344">
    <property type="entry name" value="BCTRLSENSOR"/>
</dbReference>
<organism evidence="18 19">
    <name type="scientific">Paenibacillus konkukensis</name>
    <dbReference type="NCBI Taxonomy" id="2020716"/>
    <lineage>
        <taxon>Bacteria</taxon>
        <taxon>Bacillati</taxon>
        <taxon>Bacillota</taxon>
        <taxon>Bacilli</taxon>
        <taxon>Bacillales</taxon>
        <taxon>Paenibacillaceae</taxon>
        <taxon>Paenibacillus</taxon>
    </lineage>
</organism>
<evidence type="ECO:0000256" key="5">
    <source>
        <dbReference type="ARBA" id="ARBA00022475"/>
    </source>
</evidence>
<evidence type="ECO:0000259" key="16">
    <source>
        <dbReference type="PROSITE" id="PS50109"/>
    </source>
</evidence>
<evidence type="ECO:0000256" key="12">
    <source>
        <dbReference type="ARBA" id="ARBA00022989"/>
    </source>
</evidence>
<keyword evidence="10 18" id="KW-0418">Kinase</keyword>
<dbReference type="SMART" id="SM00304">
    <property type="entry name" value="HAMP"/>
    <property type="match status" value="1"/>
</dbReference>
<evidence type="ECO:0000256" key="10">
    <source>
        <dbReference type="ARBA" id="ARBA00022777"/>
    </source>
</evidence>
<dbReference type="InterPro" id="IPR003594">
    <property type="entry name" value="HATPase_dom"/>
</dbReference>
<evidence type="ECO:0000313" key="18">
    <source>
        <dbReference type="EMBL" id="UQZ84088.1"/>
    </source>
</evidence>
<evidence type="ECO:0000313" key="19">
    <source>
        <dbReference type="Proteomes" id="UP001057134"/>
    </source>
</evidence>
<dbReference type="CDD" id="cd00075">
    <property type="entry name" value="HATPase"/>
    <property type="match status" value="1"/>
</dbReference>
<gene>
    <name evidence="18" type="primary">arlS_1</name>
    <name evidence="18" type="ORF">SK3146_03321</name>
</gene>
<dbReference type="EC" id="2.7.13.3" evidence="3"/>
<dbReference type="Gene3D" id="6.10.340.10">
    <property type="match status" value="1"/>
</dbReference>
<dbReference type="InterPro" id="IPR041610">
    <property type="entry name" value="ArlS_N"/>
</dbReference>
<comment type="catalytic activity">
    <reaction evidence="1">
        <text>ATP + protein L-histidine = ADP + protein N-phospho-L-histidine.</text>
        <dbReference type="EC" id="2.7.13.3"/>
    </reaction>
</comment>
<dbReference type="InterPro" id="IPR036890">
    <property type="entry name" value="HATPase_C_sf"/>
</dbReference>
<evidence type="ECO:0000256" key="6">
    <source>
        <dbReference type="ARBA" id="ARBA00022553"/>
    </source>
</evidence>
<reference evidence="18" key="1">
    <citation type="submission" date="2018-02" db="EMBL/GenBank/DDBJ databases">
        <authorList>
            <person name="Kim S.-K."/>
            <person name="Jung H.-I."/>
            <person name="Lee S.-W."/>
        </authorList>
    </citation>
    <scope>NUCLEOTIDE SEQUENCE</scope>
    <source>
        <strain evidence="18">SK3146</strain>
    </source>
</reference>
<dbReference type="Pfam" id="PF00672">
    <property type="entry name" value="HAMP"/>
    <property type="match status" value="1"/>
</dbReference>
<dbReference type="EMBL" id="CP027059">
    <property type="protein sequence ID" value="UQZ84088.1"/>
    <property type="molecule type" value="Genomic_DNA"/>
</dbReference>
<comment type="subcellular location">
    <subcellularLocation>
        <location evidence="2">Cell membrane</location>
        <topology evidence="2">Multi-pass membrane protein</topology>
    </subcellularLocation>
</comment>
<dbReference type="InterPro" id="IPR003661">
    <property type="entry name" value="HisK_dim/P_dom"/>
</dbReference>
<sequence>MRMKLVRFRWAQLPILWRLTLWSSLLLCCLFIAYTVVQYIVINQWMMSQEEKAIRKNMDEIIGYFQEKNAAGTEQIQAGSSFLRKIIQTNQLIRVLDGDGTIVVSLSNKLPEDWVVPFPVKQPQLTSIWHVENHLLIMRQPLSTQGFSGSVEIANNLEHFDMLNNMILLVMVAGGFGAVLLSGIGGMLIARQLLKPVQSVTETMRRIKQKGIHERVASPNNHDEISMLAKLFNDMMDQVETSFQKQKQFVEDASHELRTPIAIIEGHLSLLDRWGKNDPALVDESLTASLQELQRLKGIVRELLELTRADSQHQAGQTEQVKLAKKVLHTVKNVSVLHPQFTFHSDLHALSGAVIRIAPQHLEQILLILLDNAVKYSRDRREIRITGALRDRMVCLDIADYGIGIPEADLPYVFDRFYRVDKARSRERGGTGLGLAICKKLVERYGGEIGLTSKENAGTRVTLRFPAEPSP</sequence>
<keyword evidence="5" id="KW-1003">Cell membrane</keyword>
<evidence type="ECO:0000256" key="11">
    <source>
        <dbReference type="ARBA" id="ARBA00022840"/>
    </source>
</evidence>
<feature type="domain" description="Histidine kinase" evidence="16">
    <location>
        <begin position="252"/>
        <end position="469"/>
    </location>
</feature>
<feature type="transmembrane region" description="Helical" evidence="15">
    <location>
        <begin position="166"/>
        <end position="190"/>
    </location>
</feature>
<evidence type="ECO:0000256" key="13">
    <source>
        <dbReference type="ARBA" id="ARBA00023012"/>
    </source>
</evidence>
<evidence type="ECO:0000256" key="3">
    <source>
        <dbReference type="ARBA" id="ARBA00012438"/>
    </source>
</evidence>
<evidence type="ECO:0000256" key="1">
    <source>
        <dbReference type="ARBA" id="ARBA00000085"/>
    </source>
</evidence>